<gene>
    <name evidence="1" type="ORF">H8B04_00525</name>
</gene>
<reference evidence="1 2" key="1">
    <citation type="submission" date="2020-08" db="EMBL/GenBank/DDBJ databases">
        <title>Sphingobacterium sp. DN04309 isolated from aquaculture water.</title>
        <authorList>
            <person name="Zhang M."/>
        </authorList>
    </citation>
    <scope>NUCLEOTIDE SEQUENCE [LARGE SCALE GENOMIC DNA]</scope>
    <source>
        <strain evidence="1 2">DN04309</strain>
    </source>
</reference>
<dbReference type="Pfam" id="PF13618">
    <property type="entry name" value="Gluconate_2-dh3"/>
    <property type="match status" value="1"/>
</dbReference>
<dbReference type="EMBL" id="JACOIJ010000001">
    <property type="protein sequence ID" value="MBD1428063.1"/>
    <property type="molecule type" value="Genomic_DNA"/>
</dbReference>
<protein>
    <submittedName>
        <fullName evidence="1">Gluconate 2-dehydrogenase subunit 3 family protein</fullName>
    </submittedName>
</protein>
<accession>A0ABR7Y9T0</accession>
<sequence length="210" mass="23858">MNRREALQRVAMILGGSIVGANLFLEGCTRSATKTVEVLFEEKMIDRIGDLADAILPPTSTPGAKEAGVGNFIPVYVRDCYTEKQQKAIVDGLATLDKTSKDLKGKDFANLTLDEKTEVADKLYKEAEEYNGQRWERIKDEVEKNSTKQNELVKDDVEYEPEHWFHLFRQMTLTGYFNSELGLTKAVRYVKIPGKYDGNYPYKKGDRAFV</sequence>
<name>A0ABR7Y9T0_9SPHI</name>
<evidence type="ECO:0000313" key="1">
    <source>
        <dbReference type="EMBL" id="MBD1428063.1"/>
    </source>
</evidence>
<keyword evidence="2" id="KW-1185">Reference proteome</keyword>
<proteinExistence type="predicted"/>
<comment type="caution">
    <text evidence="1">The sequence shown here is derived from an EMBL/GenBank/DDBJ whole genome shotgun (WGS) entry which is preliminary data.</text>
</comment>
<evidence type="ECO:0000313" key="2">
    <source>
        <dbReference type="Proteomes" id="UP000651271"/>
    </source>
</evidence>
<organism evidence="1 2">
    <name type="scientific">Sphingobacterium litopenaei</name>
    <dbReference type="NCBI Taxonomy" id="2763500"/>
    <lineage>
        <taxon>Bacteria</taxon>
        <taxon>Pseudomonadati</taxon>
        <taxon>Bacteroidota</taxon>
        <taxon>Sphingobacteriia</taxon>
        <taxon>Sphingobacteriales</taxon>
        <taxon>Sphingobacteriaceae</taxon>
        <taxon>Sphingobacterium</taxon>
    </lineage>
</organism>
<dbReference type="InterPro" id="IPR027056">
    <property type="entry name" value="Gluconate_2DH_su3"/>
</dbReference>
<dbReference type="Proteomes" id="UP000651271">
    <property type="component" value="Unassembled WGS sequence"/>
</dbReference>
<dbReference type="RefSeq" id="WP_165289909.1">
    <property type="nucleotide sequence ID" value="NZ_JACOIJ010000001.1"/>
</dbReference>